<evidence type="ECO:0000313" key="3">
    <source>
        <dbReference type="EMBL" id="UVQ97248.1"/>
    </source>
</evidence>
<evidence type="ECO:0000256" key="2">
    <source>
        <dbReference type="SAM" id="SignalP"/>
    </source>
</evidence>
<dbReference type="EMBL" id="CP103166">
    <property type="protein sequence ID" value="UVQ97248.1"/>
    <property type="molecule type" value="Genomic_DNA"/>
</dbReference>
<feature type="chain" id="PRO_5041690170" evidence="2">
    <location>
        <begin position="21"/>
        <end position="150"/>
    </location>
</feature>
<dbReference type="AlphaFoldDB" id="A0AA94Y227"/>
<dbReference type="InterPro" id="IPR010905">
    <property type="entry name" value="Glyco_hydro_88"/>
</dbReference>
<proteinExistence type="predicted"/>
<dbReference type="GO" id="GO:0005975">
    <property type="term" value="P:carbohydrate metabolic process"/>
    <property type="evidence" value="ECO:0007669"/>
    <property type="project" value="InterPro"/>
</dbReference>
<dbReference type="Gene3D" id="1.50.10.10">
    <property type="match status" value="1"/>
</dbReference>
<feature type="signal peptide" evidence="2">
    <location>
        <begin position="1"/>
        <end position="20"/>
    </location>
</feature>
<sequence length="150" mass="17533">MRKILILVFSLFSIFSTVEAKSKKGQDRVLIDKVAMWQVNHQSKVKHHDLAWTNGVLFRGMVEWADYTQDSRYYDFLMQIGKKHHWGFLKRLYHADDLVIAQMYIRMYEKYHDPAMIQPTIARVDSVVAKPSEGPFVARSKELVGTLVMV</sequence>
<reference evidence="3" key="1">
    <citation type="submission" date="2022-08" db="EMBL/GenBank/DDBJ databases">
        <title>Genome Sequencing of Bacteroides fragilis Group Isolates with Nanopore Technology.</title>
        <authorList>
            <person name="Tisza M.J."/>
            <person name="Smith D."/>
            <person name="Dekker J.P."/>
        </authorList>
    </citation>
    <scope>NUCLEOTIDE SEQUENCE</scope>
    <source>
        <strain evidence="3">BFG-474</strain>
    </source>
</reference>
<name>A0AA94Y227_9BACE</name>
<dbReference type="Pfam" id="PF07470">
    <property type="entry name" value="Glyco_hydro_88"/>
    <property type="match status" value="1"/>
</dbReference>
<dbReference type="InterPro" id="IPR052043">
    <property type="entry name" value="PolySaccharide_Degr_Enz"/>
</dbReference>
<organism evidence="3 4">
    <name type="scientific">Bacteroides caccae</name>
    <dbReference type="NCBI Taxonomy" id="47678"/>
    <lineage>
        <taxon>Bacteria</taxon>
        <taxon>Pseudomonadati</taxon>
        <taxon>Bacteroidota</taxon>
        <taxon>Bacteroidia</taxon>
        <taxon>Bacteroidales</taxon>
        <taxon>Bacteroidaceae</taxon>
        <taxon>Bacteroides</taxon>
    </lineage>
</organism>
<dbReference type="GO" id="GO:0016787">
    <property type="term" value="F:hydrolase activity"/>
    <property type="evidence" value="ECO:0007669"/>
    <property type="project" value="UniProtKB-KW"/>
</dbReference>
<dbReference type="PANTHER" id="PTHR33886">
    <property type="entry name" value="UNSATURATED RHAMNOGALACTURONAN HYDROLASE (EUROFUNG)"/>
    <property type="match status" value="1"/>
</dbReference>
<protein>
    <submittedName>
        <fullName evidence="3">Glycoside hydrolase family 88 protein</fullName>
    </submittedName>
</protein>
<evidence type="ECO:0000256" key="1">
    <source>
        <dbReference type="ARBA" id="ARBA00022801"/>
    </source>
</evidence>
<keyword evidence="2" id="KW-0732">Signal</keyword>
<evidence type="ECO:0000313" key="4">
    <source>
        <dbReference type="Proteomes" id="UP001060260"/>
    </source>
</evidence>
<dbReference type="InterPro" id="IPR012341">
    <property type="entry name" value="6hp_glycosidase-like_sf"/>
</dbReference>
<dbReference type="SUPFAM" id="SSF48208">
    <property type="entry name" value="Six-hairpin glycosidases"/>
    <property type="match status" value="1"/>
</dbReference>
<dbReference type="Proteomes" id="UP001060260">
    <property type="component" value="Chromosome"/>
</dbReference>
<dbReference type="InterPro" id="IPR008928">
    <property type="entry name" value="6-hairpin_glycosidase_sf"/>
</dbReference>
<accession>A0AA94Y227</accession>
<keyword evidence="1 3" id="KW-0378">Hydrolase</keyword>
<gene>
    <name evidence="3" type="ORF">NXW23_02410</name>
</gene>
<dbReference type="PANTHER" id="PTHR33886:SF8">
    <property type="entry name" value="UNSATURATED RHAMNOGALACTURONAN HYDROLASE (EUROFUNG)"/>
    <property type="match status" value="1"/>
</dbReference>